<dbReference type="Gene3D" id="3.90.70.10">
    <property type="entry name" value="Cysteine proteinases"/>
    <property type="match status" value="1"/>
</dbReference>
<dbReference type="GO" id="GO:0008233">
    <property type="term" value="F:peptidase activity"/>
    <property type="evidence" value="ECO:0007669"/>
    <property type="project" value="InterPro"/>
</dbReference>
<dbReference type="GO" id="GO:0006508">
    <property type="term" value="P:proteolysis"/>
    <property type="evidence" value="ECO:0007669"/>
    <property type="project" value="InterPro"/>
</dbReference>
<dbReference type="RefSeq" id="WP_009538651.1">
    <property type="nucleotide sequence ID" value="NZ_ANHY01000002.1"/>
</dbReference>
<accession>K9H6Y0</accession>
<dbReference type="PATRIC" id="fig|1238182.3.peg.200"/>
<protein>
    <submittedName>
        <fullName evidence="3">Bacteriocin resistance protein</fullName>
    </submittedName>
</protein>
<feature type="signal peptide" evidence="1">
    <location>
        <begin position="1"/>
        <end position="21"/>
    </location>
</feature>
<comment type="caution">
    <text evidence="3">The sequence shown here is derived from an EMBL/GenBank/DDBJ whole genome shotgun (WGS) entry which is preliminary data.</text>
</comment>
<dbReference type="GO" id="GO:0016020">
    <property type="term" value="C:membrane"/>
    <property type="evidence" value="ECO:0007669"/>
    <property type="project" value="InterPro"/>
</dbReference>
<sequence>MRYAPLMGLAALAFGFAAAPAAVPSASAGEVVLGGVGLGGTFRVPARTMHEAKFATVFRQQHDFSCGSAALASLLTYHYGIERGELDVFSSMYEHGDRARIERLGFSLLDMKQYLARLGIGSDGYRVPLERLATARLPTIALIDSDGYRHFVLVKGLDAKTVLVGDPARGLRRIPHDEFKAMWNGIAFVITDDIPIGQASFNRDPEWELLPPGAPLGKALPRTALATFTASLYRAGNTW</sequence>
<dbReference type="InterPro" id="IPR005074">
    <property type="entry name" value="Peptidase_C39"/>
</dbReference>
<gene>
    <name evidence="3" type="ORF">C882_1662</name>
</gene>
<dbReference type="AlphaFoldDB" id="K9H6Y0"/>
<dbReference type="eggNOG" id="COG3271">
    <property type="taxonomic scope" value="Bacteria"/>
</dbReference>
<evidence type="ECO:0000256" key="1">
    <source>
        <dbReference type="SAM" id="SignalP"/>
    </source>
</evidence>
<dbReference type="STRING" id="1238182.C882_1662"/>
<dbReference type="EMBL" id="ANHY01000002">
    <property type="protein sequence ID" value="EKV32824.1"/>
    <property type="molecule type" value="Genomic_DNA"/>
</dbReference>
<organism evidence="3 4">
    <name type="scientific">Caenispirillum salinarum AK4</name>
    <dbReference type="NCBI Taxonomy" id="1238182"/>
    <lineage>
        <taxon>Bacteria</taxon>
        <taxon>Pseudomonadati</taxon>
        <taxon>Pseudomonadota</taxon>
        <taxon>Alphaproteobacteria</taxon>
        <taxon>Rhodospirillales</taxon>
        <taxon>Novispirillaceae</taxon>
        <taxon>Caenispirillum</taxon>
    </lineage>
</organism>
<evidence type="ECO:0000313" key="3">
    <source>
        <dbReference type="EMBL" id="EKV32824.1"/>
    </source>
</evidence>
<feature type="domain" description="Peptidase C39" evidence="2">
    <location>
        <begin position="60"/>
        <end position="190"/>
    </location>
</feature>
<evidence type="ECO:0000313" key="4">
    <source>
        <dbReference type="Proteomes" id="UP000009881"/>
    </source>
</evidence>
<dbReference type="CDD" id="cd02423">
    <property type="entry name" value="Peptidase_C39G"/>
    <property type="match status" value="1"/>
</dbReference>
<dbReference type="GO" id="GO:0005524">
    <property type="term" value="F:ATP binding"/>
    <property type="evidence" value="ECO:0007669"/>
    <property type="project" value="InterPro"/>
</dbReference>
<keyword evidence="1" id="KW-0732">Signal</keyword>
<evidence type="ECO:0000259" key="2">
    <source>
        <dbReference type="PROSITE" id="PS50990"/>
    </source>
</evidence>
<name>K9H6Y0_9PROT</name>
<dbReference type="PROSITE" id="PS50990">
    <property type="entry name" value="PEPTIDASE_C39"/>
    <property type="match status" value="1"/>
</dbReference>
<feature type="chain" id="PRO_5003930015" evidence="1">
    <location>
        <begin position="22"/>
        <end position="239"/>
    </location>
</feature>
<dbReference type="Pfam" id="PF03412">
    <property type="entry name" value="Peptidase_C39"/>
    <property type="match status" value="1"/>
</dbReference>
<proteinExistence type="predicted"/>
<keyword evidence="4" id="KW-1185">Reference proteome</keyword>
<dbReference type="Proteomes" id="UP000009881">
    <property type="component" value="Unassembled WGS sequence"/>
</dbReference>
<reference evidence="3 4" key="1">
    <citation type="journal article" date="2013" name="Genome Announc.">
        <title>Draft Genome Sequence of an Alphaproteobacterium, Caenispirillum salinarum AK4(T), Isolated from a Solar Saltern.</title>
        <authorList>
            <person name="Khatri I."/>
            <person name="Singh A."/>
            <person name="Korpole S."/>
            <person name="Pinnaka A.K."/>
            <person name="Subramanian S."/>
        </authorList>
    </citation>
    <scope>NUCLEOTIDE SEQUENCE [LARGE SCALE GENOMIC DNA]</scope>
    <source>
        <strain evidence="3 4">AK4</strain>
    </source>
</reference>